<dbReference type="InterPro" id="IPR000641">
    <property type="entry name" value="CbxX/CfxQ"/>
</dbReference>
<gene>
    <name evidence="6" type="ORF">GCM10009721_21590</name>
</gene>
<dbReference type="SMART" id="SM00382">
    <property type="entry name" value="AAA"/>
    <property type="match status" value="1"/>
</dbReference>
<evidence type="ECO:0000256" key="4">
    <source>
        <dbReference type="SAM" id="MobiDB-lite"/>
    </source>
</evidence>
<feature type="compositionally biased region" description="Low complexity" evidence="4">
    <location>
        <begin position="502"/>
        <end position="519"/>
    </location>
</feature>
<dbReference type="InterPro" id="IPR050773">
    <property type="entry name" value="CbxX/CfxQ_RuBisCO_ESX"/>
</dbReference>
<dbReference type="SUPFAM" id="SSF52540">
    <property type="entry name" value="P-loop containing nucleoside triphosphate hydrolases"/>
    <property type="match status" value="1"/>
</dbReference>
<dbReference type="RefSeq" id="WP_030195372.1">
    <property type="nucleotide sequence ID" value="NZ_BMNZ01000004.1"/>
</dbReference>
<evidence type="ECO:0000256" key="3">
    <source>
        <dbReference type="ARBA" id="ARBA00022840"/>
    </source>
</evidence>
<protein>
    <recommendedName>
        <fullName evidence="5">AAA+ ATPase domain-containing protein</fullName>
    </recommendedName>
</protein>
<evidence type="ECO:0000313" key="7">
    <source>
        <dbReference type="Proteomes" id="UP000623461"/>
    </source>
</evidence>
<feature type="region of interest" description="Disordered" evidence="4">
    <location>
        <begin position="473"/>
        <end position="553"/>
    </location>
</feature>
<evidence type="ECO:0000313" key="6">
    <source>
        <dbReference type="EMBL" id="GGM94988.1"/>
    </source>
</evidence>
<dbReference type="PANTHER" id="PTHR43392:SF2">
    <property type="entry name" value="AAA-TYPE ATPASE FAMILY PROTEIN _ ANKYRIN REPEAT FAMILY PROTEIN"/>
    <property type="match status" value="1"/>
</dbReference>
<dbReference type="EMBL" id="BMNZ01000004">
    <property type="protein sequence ID" value="GGM94988.1"/>
    <property type="molecule type" value="Genomic_DNA"/>
</dbReference>
<dbReference type="Gene3D" id="3.40.50.300">
    <property type="entry name" value="P-loop containing nucleotide triphosphate hydrolases"/>
    <property type="match status" value="1"/>
</dbReference>
<comment type="similarity">
    <text evidence="1">Belongs to the CbxX/CfxQ family.</text>
</comment>
<dbReference type="PRINTS" id="PR00819">
    <property type="entry name" value="CBXCFQXSUPER"/>
</dbReference>
<keyword evidence="2" id="KW-0547">Nucleotide-binding</keyword>
<feature type="compositionally biased region" description="Acidic residues" evidence="4">
    <location>
        <begin position="479"/>
        <end position="488"/>
    </location>
</feature>
<dbReference type="InterPro" id="IPR027417">
    <property type="entry name" value="P-loop_NTPase"/>
</dbReference>
<organism evidence="6 7">
    <name type="scientific">Terrabacter tumescens</name>
    <dbReference type="NCBI Taxonomy" id="60443"/>
    <lineage>
        <taxon>Bacteria</taxon>
        <taxon>Bacillati</taxon>
        <taxon>Actinomycetota</taxon>
        <taxon>Actinomycetes</taxon>
        <taxon>Micrococcales</taxon>
        <taxon>Intrasporangiaceae</taxon>
        <taxon>Terrabacter</taxon>
    </lineage>
</organism>
<dbReference type="CDD" id="cd00009">
    <property type="entry name" value="AAA"/>
    <property type="match status" value="1"/>
</dbReference>
<dbReference type="InterPro" id="IPR003593">
    <property type="entry name" value="AAA+_ATPase"/>
</dbReference>
<dbReference type="InterPro" id="IPR041627">
    <property type="entry name" value="AAA_lid_6"/>
</dbReference>
<feature type="region of interest" description="Disordered" evidence="4">
    <location>
        <begin position="160"/>
        <end position="217"/>
    </location>
</feature>
<evidence type="ECO:0000256" key="1">
    <source>
        <dbReference type="ARBA" id="ARBA00010378"/>
    </source>
</evidence>
<feature type="domain" description="AAA+ ATPase" evidence="5">
    <location>
        <begin position="262"/>
        <end position="397"/>
    </location>
</feature>
<evidence type="ECO:0000256" key="2">
    <source>
        <dbReference type="ARBA" id="ARBA00022741"/>
    </source>
</evidence>
<dbReference type="PANTHER" id="PTHR43392">
    <property type="entry name" value="AAA-TYPE ATPASE FAMILY PROTEIN / ANKYRIN REPEAT FAMILY PROTEIN"/>
    <property type="match status" value="1"/>
</dbReference>
<keyword evidence="3" id="KW-0067">ATP-binding</keyword>
<reference evidence="7" key="1">
    <citation type="journal article" date="2019" name="Int. J. Syst. Evol. Microbiol.">
        <title>The Global Catalogue of Microorganisms (GCM) 10K type strain sequencing project: providing services to taxonomists for standard genome sequencing and annotation.</title>
        <authorList>
            <consortium name="The Broad Institute Genomics Platform"/>
            <consortium name="The Broad Institute Genome Sequencing Center for Infectious Disease"/>
            <person name="Wu L."/>
            <person name="Ma J."/>
        </authorList>
    </citation>
    <scope>NUCLEOTIDE SEQUENCE [LARGE SCALE GENOMIC DNA]</scope>
    <source>
        <strain evidence="7">JCM 1365</strain>
    </source>
</reference>
<dbReference type="Pfam" id="PF17866">
    <property type="entry name" value="AAA_lid_6"/>
    <property type="match status" value="1"/>
</dbReference>
<dbReference type="Pfam" id="PF00004">
    <property type="entry name" value="AAA"/>
    <property type="match status" value="1"/>
</dbReference>
<keyword evidence="7" id="KW-1185">Reference proteome</keyword>
<dbReference type="Gene3D" id="1.10.8.60">
    <property type="match status" value="1"/>
</dbReference>
<dbReference type="Proteomes" id="UP000623461">
    <property type="component" value="Unassembled WGS sequence"/>
</dbReference>
<sequence>MSSDESRLAESLEQLSDVAAEAGLDPAAARDEGLRVAAALAESVPGAAPAWAEVAHPGLTDLASINEAFFEAASRGRRWRGAPTELLEALVGARHGLAAEYAEALTEVASSAVMLGTAPIWVIANASAASGAYLAAARMPSAERVPAFPGNVPAGIPGMGLGSPDAMRPSIPGPMDPRKLDPSVAQGDPVGDPVGATAAAAPAEPAPAPEKPAEPERTVEELLAELDGMIGLARVKKEIHRQVALLTVEKMRTEAGLKAPKMSRHLIFVGNPGTGKTTVARLVGGIYKALGLLPTGQLVEVDRSELVAGYVGQTAMKTAEVCAKATGGVLFIDEAYALTGDQYAQEAVNTLVKEMEDHREDLVVIVAGYPDPMVGFIAQNPGLASRFTTTIEFDDYSDDELLAILDSIAGGSDYELTDDARTRVRHQLEATPRTPAFGNGRFSRNLFEHAVGRHAWRLKDATEPTRDELRLLTAGDFTEQPDDTEQPEQPEQLEHPDETTQDPAAVRADPDGPAAPDGAVSDDEHDQHDQHDEADETHDEHADPSATEHEDTA</sequence>
<name>A0ABQ2I1I1_9MICO</name>
<dbReference type="InterPro" id="IPR003959">
    <property type="entry name" value="ATPase_AAA_core"/>
</dbReference>
<evidence type="ECO:0000259" key="5">
    <source>
        <dbReference type="SMART" id="SM00382"/>
    </source>
</evidence>
<comment type="caution">
    <text evidence="6">The sequence shown here is derived from an EMBL/GenBank/DDBJ whole genome shotgun (WGS) entry which is preliminary data.</text>
</comment>
<proteinExistence type="inferred from homology"/>
<feature type="compositionally biased region" description="Basic and acidic residues" evidence="4">
    <location>
        <begin position="538"/>
        <end position="553"/>
    </location>
</feature>
<accession>A0ABQ2I1I1</accession>